<dbReference type="GO" id="GO:0016757">
    <property type="term" value="F:glycosyltransferase activity"/>
    <property type="evidence" value="ECO:0007669"/>
    <property type="project" value="UniProtKB-ARBA"/>
</dbReference>
<dbReference type="KEGG" id="echi:FKX85_19555"/>
<gene>
    <name evidence="2" type="ORF">FKX85_19555</name>
</gene>
<evidence type="ECO:0000259" key="1">
    <source>
        <dbReference type="Pfam" id="PF13579"/>
    </source>
</evidence>
<reference evidence="2 3" key="1">
    <citation type="submission" date="2019-06" db="EMBL/GenBank/DDBJ databases">
        <title>Echinicola alkalisoli sp. nov. isolated from saline soil.</title>
        <authorList>
            <person name="Sun J.-Q."/>
            <person name="Xu L."/>
        </authorList>
    </citation>
    <scope>NUCLEOTIDE SEQUENCE [LARGE SCALE GENOMIC DNA]</scope>
    <source>
        <strain evidence="2 3">LN3S3</strain>
    </source>
</reference>
<evidence type="ECO:0000313" key="2">
    <source>
        <dbReference type="EMBL" id="QDH81108.1"/>
    </source>
</evidence>
<dbReference type="Proteomes" id="UP000316614">
    <property type="component" value="Chromosome"/>
</dbReference>
<dbReference type="Gene3D" id="3.40.50.2000">
    <property type="entry name" value="Glycogen Phosphorylase B"/>
    <property type="match status" value="2"/>
</dbReference>
<proteinExistence type="predicted"/>
<dbReference type="OrthoDB" id="9787111at2"/>
<evidence type="ECO:0000313" key="3">
    <source>
        <dbReference type="Proteomes" id="UP000316614"/>
    </source>
</evidence>
<dbReference type="PANTHER" id="PTHR12526:SF630">
    <property type="entry name" value="GLYCOSYLTRANSFERASE"/>
    <property type="match status" value="1"/>
</dbReference>
<dbReference type="PANTHER" id="PTHR12526">
    <property type="entry name" value="GLYCOSYLTRANSFERASE"/>
    <property type="match status" value="1"/>
</dbReference>
<dbReference type="SUPFAM" id="SSF53756">
    <property type="entry name" value="UDP-Glycosyltransferase/glycogen phosphorylase"/>
    <property type="match status" value="1"/>
</dbReference>
<organism evidence="2 3">
    <name type="scientific">Echinicola soli</name>
    <dbReference type="NCBI Taxonomy" id="2591634"/>
    <lineage>
        <taxon>Bacteria</taxon>
        <taxon>Pseudomonadati</taxon>
        <taxon>Bacteroidota</taxon>
        <taxon>Cytophagia</taxon>
        <taxon>Cytophagales</taxon>
        <taxon>Cyclobacteriaceae</taxon>
        <taxon>Echinicola</taxon>
    </lineage>
</organism>
<keyword evidence="3" id="KW-1185">Reference proteome</keyword>
<dbReference type="CDD" id="cd03823">
    <property type="entry name" value="GT4_ExpE7-like"/>
    <property type="match status" value="1"/>
</dbReference>
<dbReference type="InterPro" id="IPR028098">
    <property type="entry name" value="Glyco_trans_4-like_N"/>
</dbReference>
<keyword evidence="2" id="KW-0808">Transferase</keyword>
<dbReference type="RefSeq" id="WP_141616323.1">
    <property type="nucleotide sequence ID" value="NZ_CP041253.1"/>
</dbReference>
<protein>
    <submittedName>
        <fullName evidence="2">Glycosyltransferase</fullName>
    </submittedName>
</protein>
<accession>A0A514CMT1</accession>
<name>A0A514CMT1_9BACT</name>
<feature type="domain" description="Glycosyltransferase subfamily 4-like N-terminal" evidence="1">
    <location>
        <begin position="16"/>
        <end position="205"/>
    </location>
</feature>
<dbReference type="Pfam" id="PF13692">
    <property type="entry name" value="Glyco_trans_1_4"/>
    <property type="match status" value="1"/>
</dbReference>
<sequence length="404" mass="45147">MKILYINSLYAPDIRGGAELSLKLLVEGMQSRGVDVAVLSMVEDGGLRSSTVDGVRVYRAGLKNRYWPYGTAQPPAYQRLLWHVKDRENRDMAAYVQEVLEEEQPDLVSCHNLAGWSIAVWDEIHVRGIPIVQVLHDLYLLCPNSNMYKNDTACKGICMECRLLRLHHQRKSAQVDAVVGISQSILQRFIDENYFANATTQVIHNTRQIPNPGPARTRVEGSPLRLGYLGTLSKIKGIEWLIETVKQLDFPVHLRIAGKGKETYQAYLASISEGYPNIEFMGYTKPSELFPEIDVLVVPSLWEEPLGMVAIEALGHHVPVVANKAGGLKETVKEGINGLFCDADRPGSLAGALERLFTNPTDYNRLSAQARESVAAILDKDRMLDAYQQVLEATLTKDTIKPHR</sequence>
<dbReference type="EMBL" id="CP041253">
    <property type="protein sequence ID" value="QDH81108.1"/>
    <property type="molecule type" value="Genomic_DNA"/>
</dbReference>
<dbReference type="AlphaFoldDB" id="A0A514CMT1"/>
<dbReference type="Pfam" id="PF13579">
    <property type="entry name" value="Glyco_trans_4_4"/>
    <property type="match status" value="1"/>
</dbReference>